<dbReference type="AlphaFoldDB" id="D6TC22"/>
<proteinExistence type="predicted"/>
<dbReference type="InParanoid" id="D6TC22"/>
<name>D6TC22_KTERA</name>
<reference evidence="2 3" key="1">
    <citation type="journal article" date="2011" name="Stand. Genomic Sci.">
        <title>Non-contiguous finished genome sequence and contextual data of the filamentous soil bacterium Ktedonobacter racemifer type strain (SOSP1-21).</title>
        <authorList>
            <person name="Chang Y.J."/>
            <person name="Land M."/>
            <person name="Hauser L."/>
            <person name="Chertkov O."/>
            <person name="Del Rio T.G."/>
            <person name="Nolan M."/>
            <person name="Copeland A."/>
            <person name="Tice H."/>
            <person name="Cheng J.F."/>
            <person name="Lucas S."/>
            <person name="Han C."/>
            <person name="Goodwin L."/>
            <person name="Pitluck S."/>
            <person name="Ivanova N."/>
            <person name="Ovchinikova G."/>
            <person name="Pati A."/>
            <person name="Chen A."/>
            <person name="Palaniappan K."/>
            <person name="Mavromatis K."/>
            <person name="Liolios K."/>
            <person name="Brettin T."/>
            <person name="Fiebig A."/>
            <person name="Rohde M."/>
            <person name="Abt B."/>
            <person name="Goker M."/>
            <person name="Detter J.C."/>
            <person name="Woyke T."/>
            <person name="Bristow J."/>
            <person name="Eisen J.A."/>
            <person name="Markowitz V."/>
            <person name="Hugenholtz P."/>
            <person name="Kyrpides N.C."/>
            <person name="Klenk H.P."/>
            <person name="Lapidus A."/>
        </authorList>
    </citation>
    <scope>NUCLEOTIDE SEQUENCE [LARGE SCALE GENOMIC DNA]</scope>
    <source>
        <strain evidence="3">DSM 44963</strain>
    </source>
</reference>
<keyword evidence="1" id="KW-0812">Transmembrane</keyword>
<sequence>MYLPILKVLSLFFGIIFLLYVLAGLYLMSFKSTYASAPRGQARQNDDFGCLILIGLFLMLLSFLIWPIERFFRKEGAWWTGWWKLSSYAVLGVCLLLVGWFL</sequence>
<evidence type="ECO:0000313" key="3">
    <source>
        <dbReference type="Proteomes" id="UP000004508"/>
    </source>
</evidence>
<gene>
    <name evidence="2" type="ORF">Krac_9434</name>
</gene>
<evidence type="ECO:0000256" key="1">
    <source>
        <dbReference type="SAM" id="Phobius"/>
    </source>
</evidence>
<comment type="caution">
    <text evidence="2">The sequence shown here is derived from an EMBL/GenBank/DDBJ whole genome shotgun (WGS) entry which is preliminary data.</text>
</comment>
<dbReference type="EMBL" id="ADVG01000001">
    <property type="protein sequence ID" value="EFH88058.1"/>
    <property type="molecule type" value="Genomic_DNA"/>
</dbReference>
<dbReference type="RefSeq" id="WP_007903775.1">
    <property type="nucleotide sequence ID" value="NZ_ADVG01000001.1"/>
</dbReference>
<feature type="transmembrane region" description="Helical" evidence="1">
    <location>
        <begin position="80"/>
        <end position="101"/>
    </location>
</feature>
<organism evidence="2 3">
    <name type="scientific">Ktedonobacter racemifer DSM 44963</name>
    <dbReference type="NCBI Taxonomy" id="485913"/>
    <lineage>
        <taxon>Bacteria</taxon>
        <taxon>Bacillati</taxon>
        <taxon>Chloroflexota</taxon>
        <taxon>Ktedonobacteria</taxon>
        <taxon>Ktedonobacterales</taxon>
        <taxon>Ktedonobacteraceae</taxon>
        <taxon>Ktedonobacter</taxon>
    </lineage>
</organism>
<protein>
    <submittedName>
        <fullName evidence="2">STE24 endopeptidase</fullName>
    </submittedName>
</protein>
<evidence type="ECO:0000313" key="2">
    <source>
        <dbReference type="EMBL" id="EFH88058.1"/>
    </source>
</evidence>
<keyword evidence="1" id="KW-1133">Transmembrane helix</keyword>
<feature type="transmembrane region" description="Helical" evidence="1">
    <location>
        <begin position="6"/>
        <end position="27"/>
    </location>
</feature>
<keyword evidence="3" id="KW-1185">Reference proteome</keyword>
<accession>D6TC22</accession>
<feature type="transmembrane region" description="Helical" evidence="1">
    <location>
        <begin position="48"/>
        <end position="68"/>
    </location>
</feature>
<keyword evidence="1" id="KW-0472">Membrane</keyword>
<dbReference type="Proteomes" id="UP000004508">
    <property type="component" value="Unassembled WGS sequence"/>
</dbReference>